<dbReference type="Proteomes" id="UP000279968">
    <property type="component" value="Unassembled WGS sequence"/>
</dbReference>
<dbReference type="InterPro" id="IPR007804">
    <property type="entry name" value="GvpG"/>
</dbReference>
<dbReference type="RefSeq" id="WP_120781130.1">
    <property type="nucleotide sequence ID" value="NZ_JBHLUP010000001.1"/>
</dbReference>
<gene>
    <name evidence="2" type="ORF">D7193_20730</name>
</gene>
<organism evidence="2 3">
    <name type="scientific">Micromonospora costi</name>
    <dbReference type="NCBI Taxonomy" id="1530042"/>
    <lineage>
        <taxon>Bacteria</taxon>
        <taxon>Bacillati</taxon>
        <taxon>Actinomycetota</taxon>
        <taxon>Actinomycetes</taxon>
        <taxon>Micromonosporales</taxon>
        <taxon>Micromonosporaceae</taxon>
        <taxon>Micromonospora</taxon>
    </lineage>
</organism>
<evidence type="ECO:0000313" key="2">
    <source>
        <dbReference type="EMBL" id="RKN54407.1"/>
    </source>
</evidence>
<protein>
    <recommendedName>
        <fullName evidence="4">Gas vesicle protein G</fullName>
    </recommendedName>
</protein>
<accession>A0A3B0A510</accession>
<feature type="compositionally biased region" description="Basic and acidic residues" evidence="1">
    <location>
        <begin position="121"/>
        <end position="139"/>
    </location>
</feature>
<comment type="caution">
    <text evidence="2">The sequence shown here is derived from an EMBL/GenBank/DDBJ whole genome shotgun (WGS) entry which is preliminary data.</text>
</comment>
<feature type="compositionally biased region" description="Basic and acidic residues" evidence="1">
    <location>
        <begin position="88"/>
        <end position="99"/>
    </location>
</feature>
<dbReference type="OrthoDB" id="3541554at2"/>
<evidence type="ECO:0000313" key="3">
    <source>
        <dbReference type="Proteomes" id="UP000279968"/>
    </source>
</evidence>
<dbReference type="EMBL" id="RBAN01000003">
    <property type="protein sequence ID" value="RKN54407.1"/>
    <property type="molecule type" value="Genomic_DNA"/>
</dbReference>
<sequence>MDILWALLTLPYAPVRGLTAVVKVIAREAESQLYSPTNIRRELEELDAAAAAGELSPQERDQRQQQVLERLTGPTERPAAAQGGREPAPARRNGDDGRRAPVVRRNGPARRRAAAAGPRGGDPRPAAERARRAETERRRNGGGGVRDGSDPRRRRPGTPA</sequence>
<name>A0A3B0A510_9ACTN</name>
<keyword evidence="3" id="KW-1185">Reference proteome</keyword>
<evidence type="ECO:0000256" key="1">
    <source>
        <dbReference type="SAM" id="MobiDB-lite"/>
    </source>
</evidence>
<evidence type="ECO:0008006" key="4">
    <source>
        <dbReference type="Google" id="ProtNLM"/>
    </source>
</evidence>
<dbReference type="AlphaFoldDB" id="A0A3B0A510"/>
<dbReference type="Pfam" id="PF05120">
    <property type="entry name" value="GvpG"/>
    <property type="match status" value="1"/>
</dbReference>
<proteinExistence type="predicted"/>
<feature type="region of interest" description="Disordered" evidence="1">
    <location>
        <begin position="51"/>
        <end position="160"/>
    </location>
</feature>
<reference evidence="2 3" key="1">
    <citation type="journal article" date="2015" name="Int. J. Syst. Evol. Microbiol.">
        <title>Micromonospora costi sp. nov., isolated from a leaf of Costus speciosus.</title>
        <authorList>
            <person name="Thawai C."/>
        </authorList>
    </citation>
    <scope>NUCLEOTIDE SEQUENCE [LARGE SCALE GENOMIC DNA]</scope>
    <source>
        <strain evidence="2 3">CS1-12</strain>
    </source>
</reference>